<dbReference type="KEGG" id="pcy:PCYB_007940"/>
<dbReference type="AlphaFoldDB" id="K6V3U6"/>
<evidence type="ECO:0008006" key="3">
    <source>
        <dbReference type="Google" id="ProtNLM"/>
    </source>
</evidence>
<dbReference type="VEuPathDB" id="PlasmoDB:PCYB_007940"/>
<name>K6V3U6_PLACD</name>
<evidence type="ECO:0000313" key="2">
    <source>
        <dbReference type="Proteomes" id="UP000006319"/>
    </source>
</evidence>
<dbReference type="OrthoDB" id="389074at2759"/>
<proteinExistence type="predicted"/>
<dbReference type="EMBL" id="DF158618">
    <property type="protein sequence ID" value="GAB70045.1"/>
    <property type="molecule type" value="Genomic_DNA"/>
</dbReference>
<dbReference type="Pfam" id="PF05795">
    <property type="entry name" value="Plasmodium_Vir"/>
    <property type="match status" value="1"/>
</dbReference>
<sequence>LIIDPTSIELPSQIFYHNLKFSNEELEQDFKDCKSLDSVPNTDSQIIRICEKLVNYLKTYYEEEDVGKFKDHHCNLLSHWIYEQLNRKFKGELTKITPIYAKFLFILSNIFKNPNESKTIDCLRNISVFSPYTDWKHRMDLYDYCVDYDKIIELAFSSYEKCKKYKEYIEEKFPLYDEFERLYIPAYKKDAFYEKCKKYDPKIVIDKLNCEKKISTTRKVRSRFTWSSFIRYYRFFL</sequence>
<evidence type="ECO:0000313" key="1">
    <source>
        <dbReference type="EMBL" id="GAB70045.1"/>
    </source>
</evidence>
<protein>
    <recommendedName>
        <fullName evidence="3">CYIR protein</fullName>
    </recommendedName>
</protein>
<accession>K6V3U6</accession>
<keyword evidence="2" id="KW-1185">Reference proteome</keyword>
<dbReference type="GeneID" id="14696587"/>
<reference evidence="1 2" key="1">
    <citation type="journal article" date="2012" name="Nat. Genet.">
        <title>Plasmodium cynomolgi genome sequences provide insight into Plasmodium vivax and the monkey malaria clade.</title>
        <authorList>
            <person name="Tachibana S."/>
            <person name="Sullivan S.A."/>
            <person name="Kawai S."/>
            <person name="Nakamura S."/>
            <person name="Kim H.R."/>
            <person name="Goto N."/>
            <person name="Arisue N."/>
            <person name="Palacpac N.M.Q."/>
            <person name="Honma H."/>
            <person name="Yagi M."/>
            <person name="Tougan T."/>
            <person name="Katakai Y."/>
            <person name="Kaneko O."/>
            <person name="Mita T."/>
            <person name="Kita K."/>
            <person name="Yasutomi Y."/>
            <person name="Sutton P.L."/>
            <person name="Shakhbatyan R."/>
            <person name="Horii T."/>
            <person name="Yasunaga T."/>
            <person name="Barnwell J.W."/>
            <person name="Escalante A.A."/>
            <person name="Carlton J.M."/>
            <person name="Tanabe K."/>
        </authorList>
    </citation>
    <scope>NUCLEOTIDE SEQUENCE [LARGE SCALE GENOMIC DNA]</scope>
    <source>
        <strain evidence="1 2">B</strain>
    </source>
</reference>
<dbReference type="InterPro" id="IPR008780">
    <property type="entry name" value="Plasmodium_Vir"/>
</dbReference>
<dbReference type="RefSeq" id="XP_004228263.1">
    <property type="nucleotide sequence ID" value="XM_004228215.1"/>
</dbReference>
<feature type="non-terminal residue" evidence="1">
    <location>
        <position position="1"/>
    </location>
</feature>
<dbReference type="Proteomes" id="UP000006319">
    <property type="component" value="Unassembled WGS sequence"/>
</dbReference>
<gene>
    <name evidence="1" type="ORF">PCYB_007940</name>
</gene>
<organism evidence="1 2">
    <name type="scientific">Plasmodium cynomolgi (strain B)</name>
    <dbReference type="NCBI Taxonomy" id="1120755"/>
    <lineage>
        <taxon>Eukaryota</taxon>
        <taxon>Sar</taxon>
        <taxon>Alveolata</taxon>
        <taxon>Apicomplexa</taxon>
        <taxon>Aconoidasida</taxon>
        <taxon>Haemosporida</taxon>
        <taxon>Plasmodiidae</taxon>
        <taxon>Plasmodium</taxon>
        <taxon>Plasmodium (Plasmodium)</taxon>
    </lineage>
</organism>